<dbReference type="Gene3D" id="2.60.120.10">
    <property type="entry name" value="Jelly Rolls"/>
    <property type="match status" value="1"/>
</dbReference>
<dbReference type="PANTHER" id="PTHR38599">
    <property type="entry name" value="CUPIN DOMAIN PROTEIN (AFU_ORTHOLOGUE AFUA_3G13620)"/>
    <property type="match status" value="1"/>
</dbReference>
<organism evidence="3 4">
    <name type="scientific">Ramlibacter montanisoli</name>
    <dbReference type="NCBI Taxonomy" id="2732512"/>
    <lineage>
        <taxon>Bacteria</taxon>
        <taxon>Pseudomonadati</taxon>
        <taxon>Pseudomonadota</taxon>
        <taxon>Betaproteobacteria</taxon>
        <taxon>Burkholderiales</taxon>
        <taxon>Comamonadaceae</taxon>
        <taxon>Ramlibacter</taxon>
    </lineage>
</organism>
<evidence type="ECO:0000259" key="2">
    <source>
        <dbReference type="Pfam" id="PF07883"/>
    </source>
</evidence>
<sequence>MCQPPLTQGATVKRLNRLALLLVPVLTAVVAPPAKAAPGPVLKTLLSRELPEHPGKELLSITVEYPPGGSDPVHRHDAHAFVYVLEGSVVMGLRGGREVTLAKGQTFYEAPGDVHTVSRNASSTKPAKFLVVFLKDKGTDSVLPARGKREPVQ</sequence>
<dbReference type="CDD" id="cd02234">
    <property type="entry name" value="cupin_BLR7677-like"/>
    <property type="match status" value="1"/>
</dbReference>
<keyword evidence="4" id="KW-1185">Reference proteome</keyword>
<feature type="signal peptide" evidence="1">
    <location>
        <begin position="1"/>
        <end position="36"/>
    </location>
</feature>
<dbReference type="InterPro" id="IPR014710">
    <property type="entry name" value="RmlC-like_jellyroll"/>
</dbReference>
<name>A0A849KAB6_9BURK</name>
<dbReference type="SUPFAM" id="SSF51182">
    <property type="entry name" value="RmlC-like cupins"/>
    <property type="match status" value="1"/>
</dbReference>
<dbReference type="Pfam" id="PF07883">
    <property type="entry name" value="Cupin_2"/>
    <property type="match status" value="1"/>
</dbReference>
<gene>
    <name evidence="3" type="ORF">HK415_00635</name>
</gene>
<keyword evidence="1" id="KW-0732">Signal</keyword>
<accession>A0A849KAB6</accession>
<feature type="domain" description="Cupin type-2" evidence="2">
    <location>
        <begin position="62"/>
        <end position="133"/>
    </location>
</feature>
<protein>
    <submittedName>
        <fullName evidence="3">Cupin domain-containing protein</fullName>
    </submittedName>
</protein>
<dbReference type="InterPro" id="IPR011051">
    <property type="entry name" value="RmlC_Cupin_sf"/>
</dbReference>
<reference evidence="3 4" key="2">
    <citation type="submission" date="2020-06" db="EMBL/GenBank/DDBJ databases">
        <title>Ramlibacter rhizophilus sp. nov., isolated from rhizosphere soil of national flower Mugunghwa from South Korea.</title>
        <authorList>
            <person name="Zheng-Fei Y."/>
            <person name="Huan T."/>
        </authorList>
    </citation>
    <scope>NUCLEOTIDE SEQUENCE [LARGE SCALE GENOMIC DNA]</scope>
    <source>
        <strain evidence="3 4">B156</strain>
    </source>
</reference>
<proteinExistence type="predicted"/>
<feature type="chain" id="PRO_5032942695" evidence="1">
    <location>
        <begin position="37"/>
        <end position="153"/>
    </location>
</feature>
<dbReference type="InterPro" id="IPR013096">
    <property type="entry name" value="Cupin_2"/>
</dbReference>
<reference evidence="3 4" key="1">
    <citation type="submission" date="2020-05" db="EMBL/GenBank/DDBJ databases">
        <authorList>
            <person name="Khan S.A."/>
            <person name="Jeon C.O."/>
            <person name="Chun B.H."/>
        </authorList>
    </citation>
    <scope>NUCLEOTIDE SEQUENCE [LARGE SCALE GENOMIC DNA]</scope>
    <source>
        <strain evidence="3 4">B156</strain>
    </source>
</reference>
<evidence type="ECO:0000313" key="3">
    <source>
        <dbReference type="EMBL" id="NNU41985.1"/>
    </source>
</evidence>
<evidence type="ECO:0000256" key="1">
    <source>
        <dbReference type="SAM" id="SignalP"/>
    </source>
</evidence>
<comment type="caution">
    <text evidence="3">The sequence shown here is derived from an EMBL/GenBank/DDBJ whole genome shotgun (WGS) entry which is preliminary data.</text>
</comment>
<evidence type="ECO:0000313" key="4">
    <source>
        <dbReference type="Proteomes" id="UP000552954"/>
    </source>
</evidence>
<dbReference type="EMBL" id="JABFCS010000001">
    <property type="protein sequence ID" value="NNU41985.1"/>
    <property type="molecule type" value="Genomic_DNA"/>
</dbReference>
<dbReference type="AlphaFoldDB" id="A0A849KAB6"/>
<dbReference type="Proteomes" id="UP000552954">
    <property type="component" value="Unassembled WGS sequence"/>
</dbReference>
<dbReference type="PANTHER" id="PTHR38599:SF1">
    <property type="entry name" value="CUPIN DOMAIN PROTEIN (AFU_ORTHOLOGUE AFUA_3G13620)"/>
    <property type="match status" value="1"/>
</dbReference>